<dbReference type="Pfam" id="PF24607">
    <property type="entry name" value="CBM_AftD"/>
    <property type="match status" value="1"/>
</dbReference>
<evidence type="ECO:0000259" key="2">
    <source>
        <dbReference type="Pfam" id="PF11847"/>
    </source>
</evidence>
<accession>A0A4R4Q8Q3</accession>
<dbReference type="InterPro" id="IPR056997">
    <property type="entry name" value="CBM_AftD"/>
</dbReference>
<evidence type="ECO:0000259" key="3">
    <source>
        <dbReference type="Pfam" id="PF24607"/>
    </source>
</evidence>
<dbReference type="Pfam" id="PF11847">
    <property type="entry name" value="GT-C_AftD"/>
    <property type="match status" value="2"/>
</dbReference>
<dbReference type="GO" id="GO:0016740">
    <property type="term" value="F:transferase activity"/>
    <property type="evidence" value="ECO:0007669"/>
    <property type="project" value="InterPro"/>
</dbReference>
<dbReference type="OrthoDB" id="5242711at2"/>
<gene>
    <name evidence="4" type="ORF">E1261_10420</name>
</gene>
<feature type="transmembrane region" description="Helical" evidence="1">
    <location>
        <begin position="124"/>
        <end position="157"/>
    </location>
</feature>
<organism evidence="4 5">
    <name type="scientific">Kribbella albertanoniae</name>
    <dbReference type="NCBI Taxonomy" id="1266829"/>
    <lineage>
        <taxon>Bacteria</taxon>
        <taxon>Bacillati</taxon>
        <taxon>Actinomycetota</taxon>
        <taxon>Actinomycetes</taxon>
        <taxon>Propionibacteriales</taxon>
        <taxon>Kribbellaceae</taxon>
        <taxon>Kribbella</taxon>
    </lineage>
</organism>
<feature type="transmembrane region" description="Helical" evidence="1">
    <location>
        <begin position="94"/>
        <end position="112"/>
    </location>
</feature>
<feature type="transmembrane region" description="Helical" evidence="1">
    <location>
        <begin position="807"/>
        <end position="829"/>
    </location>
</feature>
<dbReference type="EMBL" id="SMKA01000031">
    <property type="protein sequence ID" value="TDC31628.1"/>
    <property type="molecule type" value="Genomic_DNA"/>
</dbReference>
<comment type="caution">
    <text evidence="4">The sequence shown here is derived from an EMBL/GenBank/DDBJ whole genome shotgun (WGS) entry which is preliminary data.</text>
</comment>
<protein>
    <submittedName>
        <fullName evidence="4">DUF3367 domain-containing protein</fullName>
    </submittedName>
</protein>
<feature type="domain" description="Arabinofuranosyltransferase D third carbohydrate binding module" evidence="3">
    <location>
        <begin position="526"/>
        <end position="624"/>
    </location>
</feature>
<keyword evidence="1" id="KW-0812">Transmembrane</keyword>
<proteinExistence type="predicted"/>
<feature type="transmembrane region" description="Helical" evidence="1">
    <location>
        <begin position="214"/>
        <end position="236"/>
    </location>
</feature>
<reference evidence="4 5" key="1">
    <citation type="submission" date="2019-03" db="EMBL/GenBank/DDBJ databases">
        <title>Draft genome sequences of novel Actinobacteria.</title>
        <authorList>
            <person name="Sahin N."/>
            <person name="Ay H."/>
            <person name="Saygin H."/>
        </authorList>
    </citation>
    <scope>NUCLEOTIDE SEQUENCE [LARGE SCALE GENOMIC DNA]</scope>
    <source>
        <strain evidence="4 5">JCM 30547</strain>
    </source>
</reference>
<sequence length="860" mass="93130">MLKAGTSEQVVWRARLVLGCLLLSALCFHRAPGPVAPGSRVDDPTALLRGALHLWDPDSALGQLQSQSFGYLLPIGPFQWLMHAVSMPDWVGQRLWWCVVLCVAFLGVWKLANAWRYGVPWTRFAVALLYALSPLLLSGMSITSAEVWPLAMAPWVLLPLVTPRARSGWWRVGWSAMAFALIGGADPVAAGLTLVLPIVWLLTRRRDRWTLKVAAGWLGCVLAVSVWWVVPLLLVVEYGTPADRSAAFAQPRGEVDDLDEAVWRPWIEKQNTSGNVLVVPTAQPQWLDDEVERRLASGVGDRTLQQALVHAGVRYVVIRNDRAAGVPPAAVVHETLDEAGLRRVAHFGPPVGEYPSVEIYDVGGARVARLIPESRFVEVRGTTSDVPAVLSALGGDREAITSPDVSGAHGQLPLIQTDGLQRRELGVDQPAGSRAERVEVPAADRQPSALVLRNPQIGRSACLHVAGRSLCQPSTARDADEPGGLLRTVDLPRTASYELKGTALPQDGPALDRLLSGPIGVTASSRAVAAPEGRPGAVVDQDITTSWVADAADRDPRLTLTLPTARKLSGLQFRTASTLEAPTEVTLSFDGGPATASKLDADGYVRFGERMARTVEIRLARTDKPVAISEIRVVGADELRQALRLDDRVGESCGSGPVVKVDGKLTMTRVTGTMRDLLQRRPVRFTSCDPGPVVLQAGRHEVDVLTNGGLVPTEVTLTKAGFSDVSVTPVHGVNVWRPNPAALTLEVPTSSKPSVLTVAQNYNKGWVAYDGSGRKLTPIRVAGWQQGWVLPAGEEQLVNARFMPDRVYRAGLLVGSLAVLAVMAMAVFYRRRTRRSGHQLKAAPWCSSWLQRARWTREAS</sequence>
<evidence type="ECO:0000256" key="1">
    <source>
        <dbReference type="SAM" id="Phobius"/>
    </source>
</evidence>
<evidence type="ECO:0000313" key="5">
    <source>
        <dbReference type="Proteomes" id="UP000295075"/>
    </source>
</evidence>
<keyword evidence="1" id="KW-1133">Transmembrane helix</keyword>
<name>A0A4R4Q8Q3_9ACTN</name>
<keyword evidence="1" id="KW-0472">Membrane</keyword>
<dbReference type="InterPro" id="IPR021798">
    <property type="entry name" value="AftD_N"/>
</dbReference>
<dbReference type="Proteomes" id="UP000295075">
    <property type="component" value="Unassembled WGS sequence"/>
</dbReference>
<evidence type="ECO:0000313" key="4">
    <source>
        <dbReference type="EMBL" id="TDC31628.1"/>
    </source>
</evidence>
<dbReference type="AlphaFoldDB" id="A0A4R4Q8Q3"/>
<feature type="domain" description="Alpha-(1-&gt;3)-arabinofuranosyltransferase N-terminal GT-C" evidence="2">
    <location>
        <begin position="288"/>
        <end position="426"/>
    </location>
</feature>
<keyword evidence="5" id="KW-1185">Reference proteome</keyword>
<feature type="domain" description="Alpha-(1-&gt;3)-arabinofuranosyltransferase N-terminal GT-C" evidence="2">
    <location>
        <begin position="23"/>
        <end position="241"/>
    </location>
</feature>
<feature type="transmembrane region" description="Helical" evidence="1">
    <location>
        <begin position="177"/>
        <end position="202"/>
    </location>
</feature>